<evidence type="ECO:0000259" key="1">
    <source>
        <dbReference type="Pfam" id="PF14300"/>
    </source>
</evidence>
<organism evidence="2 3">
    <name type="scientific">Crateriforma conspicua</name>
    <dbReference type="NCBI Taxonomy" id="2527996"/>
    <lineage>
        <taxon>Bacteria</taxon>
        <taxon>Pseudomonadati</taxon>
        <taxon>Planctomycetota</taxon>
        <taxon>Planctomycetia</taxon>
        <taxon>Planctomycetales</taxon>
        <taxon>Planctomycetaceae</taxon>
        <taxon>Crateriforma</taxon>
    </lineage>
</organism>
<evidence type="ECO:0000313" key="3">
    <source>
        <dbReference type="Proteomes" id="UP000317238"/>
    </source>
</evidence>
<dbReference type="Proteomes" id="UP000317238">
    <property type="component" value="Unassembled WGS sequence"/>
</dbReference>
<accession>A0A5C5YAC1</accession>
<dbReference type="EMBL" id="SJPL01000001">
    <property type="protein sequence ID" value="TWT72627.1"/>
    <property type="molecule type" value="Genomic_DNA"/>
</dbReference>
<dbReference type="OrthoDB" id="2613291at2"/>
<dbReference type="RefSeq" id="WP_145292904.1">
    <property type="nucleotide sequence ID" value="NZ_CP036319.1"/>
</dbReference>
<name>A0A5C5YAC1_9PLAN</name>
<dbReference type="Gene3D" id="1.20.1420.60">
    <property type="match status" value="1"/>
</dbReference>
<reference evidence="2 3" key="1">
    <citation type="submission" date="2019-02" db="EMBL/GenBank/DDBJ databases">
        <title>Deep-cultivation of Planctomycetes and their phenomic and genomic characterization uncovers novel biology.</title>
        <authorList>
            <person name="Wiegand S."/>
            <person name="Jogler M."/>
            <person name="Boedeker C."/>
            <person name="Pinto D."/>
            <person name="Vollmers J."/>
            <person name="Rivas-Marin E."/>
            <person name="Kohn T."/>
            <person name="Peeters S.H."/>
            <person name="Heuer A."/>
            <person name="Rast P."/>
            <person name="Oberbeckmann S."/>
            <person name="Bunk B."/>
            <person name="Jeske O."/>
            <person name="Meyerdierks A."/>
            <person name="Storesund J.E."/>
            <person name="Kallscheuer N."/>
            <person name="Luecker S."/>
            <person name="Lage O.M."/>
            <person name="Pohl T."/>
            <person name="Merkel B.J."/>
            <person name="Hornburger P."/>
            <person name="Mueller R.-W."/>
            <person name="Bruemmer F."/>
            <person name="Labrenz M."/>
            <person name="Spormann A.M."/>
            <person name="Op Den Camp H."/>
            <person name="Overmann J."/>
            <person name="Amann R."/>
            <person name="Jetten M.S.M."/>
            <person name="Mascher T."/>
            <person name="Medema M.H."/>
            <person name="Devos D.P."/>
            <person name="Kaster A.-K."/>
            <person name="Ovreas L."/>
            <person name="Rohde M."/>
            <person name="Galperin M.Y."/>
            <person name="Jogler C."/>
        </authorList>
    </citation>
    <scope>NUCLEOTIDE SEQUENCE [LARGE SCALE GENOMIC DNA]</scope>
    <source>
        <strain evidence="2 3">Pan14r</strain>
    </source>
</reference>
<keyword evidence="3" id="KW-1185">Reference proteome</keyword>
<sequence>MAMQDQLNWKAVCTKMSTQGYNSLDEAEQVWLNARGLIDAVHDGGLVSYFYNGWADDYDDMIDALTELEAFDVLEIVEQFGGLFGDEVPDDINQRNSIIDSWGENGPESKYCDRVDDDLMPLLDELENGPLRAFLVKHGFNPD</sequence>
<gene>
    <name evidence="2" type="ORF">Pan14r_49470</name>
</gene>
<dbReference type="AlphaFoldDB" id="A0A5C5YAC1"/>
<evidence type="ECO:0000313" key="2">
    <source>
        <dbReference type="EMBL" id="TWT72627.1"/>
    </source>
</evidence>
<comment type="caution">
    <text evidence="2">The sequence shown here is derived from an EMBL/GenBank/DDBJ whole genome shotgun (WGS) entry which is preliminary data.</text>
</comment>
<protein>
    <recommendedName>
        <fullName evidence="1">DNA mimic protein DMP19 C-terminal domain-containing protein</fullName>
    </recommendedName>
</protein>
<feature type="domain" description="DNA mimic protein DMP19 C-terminal" evidence="1">
    <location>
        <begin position="23"/>
        <end position="138"/>
    </location>
</feature>
<dbReference type="InterPro" id="IPR025402">
    <property type="entry name" value="DMP19_C"/>
</dbReference>
<dbReference type="Pfam" id="PF14300">
    <property type="entry name" value="DMP19"/>
    <property type="match status" value="1"/>
</dbReference>
<proteinExistence type="predicted"/>